<dbReference type="Pfam" id="PF04893">
    <property type="entry name" value="Yip1"/>
    <property type="match status" value="1"/>
</dbReference>
<dbReference type="EMBL" id="AEMG01000004">
    <property type="protein sequence ID" value="EFW93297.1"/>
    <property type="molecule type" value="Genomic_DNA"/>
</dbReference>
<reference evidence="8" key="3">
    <citation type="submission" date="2016-11" db="EMBL/GenBank/DDBJ databases">
        <authorList>
            <person name="Jaros S."/>
            <person name="Januszkiewicz K."/>
            <person name="Wedrychowicz H."/>
        </authorList>
    </citation>
    <scope>NUCLEOTIDE SEQUENCE [LARGE SCALE GENOMIC DNA]</scope>
    <source>
        <strain evidence="8">DX253</strain>
    </source>
</reference>
<dbReference type="GO" id="GO:0016020">
    <property type="term" value="C:membrane"/>
    <property type="evidence" value="ECO:0007669"/>
    <property type="project" value="UniProtKB-SubCell"/>
</dbReference>
<evidence type="ECO:0000256" key="5">
    <source>
        <dbReference type="SAM" id="Phobius"/>
    </source>
</evidence>
<accession>E7QQN3</accession>
<evidence type="ECO:0000256" key="2">
    <source>
        <dbReference type="ARBA" id="ARBA00022692"/>
    </source>
</evidence>
<reference evidence="7 9" key="1">
    <citation type="journal article" date="2014" name="ISME J.">
        <title>Trehalose/2-sulfotrehalose biosynthesis and glycine-betaine uptake are widely spread mechanisms for osmoadaptation in the Halobacteriales.</title>
        <authorList>
            <person name="Youssef N.H."/>
            <person name="Savage-Ashlock K.N."/>
            <person name="McCully A.L."/>
            <person name="Luedtke B."/>
            <person name="Shaw E.I."/>
            <person name="Hoff W.D."/>
            <person name="Elshahed M.S."/>
        </authorList>
    </citation>
    <scope>NUCLEOTIDE SEQUENCE [LARGE SCALE GENOMIC DNA]</scope>
    <source>
        <strain evidence="7 9">DX253</strain>
    </source>
</reference>
<organism evidence="7 9">
    <name type="scientific">Haladaptatus paucihalophilus DX253</name>
    <dbReference type="NCBI Taxonomy" id="797209"/>
    <lineage>
        <taxon>Archaea</taxon>
        <taxon>Methanobacteriati</taxon>
        <taxon>Methanobacteriota</taxon>
        <taxon>Stenosarchaea group</taxon>
        <taxon>Halobacteria</taxon>
        <taxon>Halobacteriales</taxon>
        <taxon>Haladaptataceae</taxon>
        <taxon>Haladaptatus</taxon>
    </lineage>
</organism>
<gene>
    <name evidence="8" type="ORF">SAMN05444342_1486</name>
    <name evidence="7" type="ORF">ZOD2009_05517</name>
</gene>
<protein>
    <recommendedName>
        <fullName evidence="6">Yip1 domain-containing protein</fullName>
    </recommendedName>
</protein>
<evidence type="ECO:0000259" key="6">
    <source>
        <dbReference type="Pfam" id="PF04893"/>
    </source>
</evidence>
<dbReference type="PATRIC" id="fig|797209.4.peg.1096"/>
<dbReference type="STRING" id="797209.GCA_000376445_01217"/>
<dbReference type="RefSeq" id="WP_007977784.1">
    <property type="nucleotide sequence ID" value="NZ_AEMG01000004.1"/>
</dbReference>
<keyword evidence="10" id="KW-1185">Reference proteome</keyword>
<keyword evidence="2 5" id="KW-0812">Transmembrane</keyword>
<dbReference type="EMBL" id="FRAN01000002">
    <property type="protein sequence ID" value="SHK50536.1"/>
    <property type="molecule type" value="Genomic_DNA"/>
</dbReference>
<evidence type="ECO:0000313" key="8">
    <source>
        <dbReference type="EMBL" id="SHK50536.1"/>
    </source>
</evidence>
<dbReference type="Proteomes" id="UP000184203">
    <property type="component" value="Unassembled WGS sequence"/>
</dbReference>
<proteinExistence type="predicted"/>
<evidence type="ECO:0000313" key="9">
    <source>
        <dbReference type="Proteomes" id="UP000003751"/>
    </source>
</evidence>
<feature type="transmembrane region" description="Helical" evidence="5">
    <location>
        <begin position="81"/>
        <end position="111"/>
    </location>
</feature>
<dbReference type="OrthoDB" id="313310at2157"/>
<evidence type="ECO:0000256" key="3">
    <source>
        <dbReference type="ARBA" id="ARBA00022989"/>
    </source>
</evidence>
<dbReference type="InterPro" id="IPR006977">
    <property type="entry name" value="Yip1_dom"/>
</dbReference>
<evidence type="ECO:0000313" key="10">
    <source>
        <dbReference type="Proteomes" id="UP000184203"/>
    </source>
</evidence>
<dbReference type="Proteomes" id="UP000003751">
    <property type="component" value="Unassembled WGS sequence"/>
</dbReference>
<keyword evidence="4 5" id="KW-0472">Membrane</keyword>
<sequence length="203" mass="21130">MTQWVENPTGGRDRGPQAIVRAWIEVLVRPRRFFRTGVAPGDQAPGMVFGVLVTLIEVATRMATGDLTVGTIAGGPLLTKLLALALVGLFIAPAVLHLTAALQTVILMLLVPERGGISETVQVLGYAVAPCLLAGLPIPELRAACTVYGAVLLVIGMREVHNTSYLRAAVVGALPAAVVFGYGFGGFRALVVAVPGLASAVPW</sequence>
<feature type="domain" description="Yip1" evidence="6">
    <location>
        <begin position="24"/>
        <end position="183"/>
    </location>
</feature>
<keyword evidence="3 5" id="KW-1133">Transmembrane helix</keyword>
<evidence type="ECO:0000256" key="1">
    <source>
        <dbReference type="ARBA" id="ARBA00004141"/>
    </source>
</evidence>
<name>E7QQN3_HALPU</name>
<evidence type="ECO:0000313" key="7">
    <source>
        <dbReference type="EMBL" id="EFW93297.1"/>
    </source>
</evidence>
<reference evidence="10" key="2">
    <citation type="submission" date="2016-11" db="EMBL/GenBank/DDBJ databases">
        <authorList>
            <person name="Varghese N."/>
            <person name="Submissions S."/>
        </authorList>
    </citation>
    <scope>NUCLEOTIDE SEQUENCE [LARGE SCALE GENOMIC DNA]</scope>
    <source>
        <strain evidence="10">DX253</strain>
    </source>
</reference>
<feature type="transmembrane region" description="Helical" evidence="5">
    <location>
        <begin position="123"/>
        <end position="156"/>
    </location>
</feature>
<comment type="subcellular location">
    <subcellularLocation>
        <location evidence="1">Membrane</location>
        <topology evidence="1">Multi-pass membrane protein</topology>
    </subcellularLocation>
</comment>
<dbReference type="AlphaFoldDB" id="E7QQN3"/>
<feature type="transmembrane region" description="Helical" evidence="5">
    <location>
        <begin position="168"/>
        <end position="194"/>
    </location>
</feature>
<dbReference type="eggNOG" id="arCOG03630">
    <property type="taxonomic scope" value="Archaea"/>
</dbReference>
<evidence type="ECO:0000256" key="4">
    <source>
        <dbReference type="ARBA" id="ARBA00023136"/>
    </source>
</evidence>